<evidence type="ECO:0000256" key="5">
    <source>
        <dbReference type="ARBA" id="ARBA00022898"/>
    </source>
</evidence>
<evidence type="ECO:0000313" key="8">
    <source>
        <dbReference type="EMBL" id="SVA60808.1"/>
    </source>
</evidence>
<keyword evidence="5" id="KW-0663">Pyridoxal phosphate</keyword>
<evidence type="ECO:0000256" key="1">
    <source>
        <dbReference type="ARBA" id="ARBA00001933"/>
    </source>
</evidence>
<feature type="region of interest" description="Disordered" evidence="6">
    <location>
        <begin position="1"/>
        <end position="21"/>
    </location>
</feature>
<organism evidence="8">
    <name type="scientific">marine metagenome</name>
    <dbReference type="NCBI Taxonomy" id="408172"/>
    <lineage>
        <taxon>unclassified sequences</taxon>
        <taxon>metagenomes</taxon>
        <taxon>ecological metagenomes</taxon>
    </lineage>
</organism>
<dbReference type="InterPro" id="IPR020578">
    <property type="entry name" value="Aminotrans_V_PyrdxlP_BS"/>
</dbReference>
<dbReference type="SUPFAM" id="SSF53383">
    <property type="entry name" value="PLP-dependent transferases"/>
    <property type="match status" value="1"/>
</dbReference>
<dbReference type="EMBL" id="UINC01014211">
    <property type="protein sequence ID" value="SVA60808.1"/>
    <property type="molecule type" value="Genomic_DNA"/>
</dbReference>
<accession>A0A381X814</accession>
<comment type="cofactor">
    <cofactor evidence="1">
        <name>pyridoxal 5'-phosphate</name>
        <dbReference type="ChEBI" id="CHEBI:597326"/>
    </cofactor>
</comment>
<dbReference type="CDD" id="cd06451">
    <property type="entry name" value="AGAT_like"/>
    <property type="match status" value="1"/>
</dbReference>
<keyword evidence="4" id="KW-0808">Transferase</keyword>
<name>A0A381X814_9ZZZZ</name>
<evidence type="ECO:0000256" key="2">
    <source>
        <dbReference type="ARBA" id="ARBA00009236"/>
    </source>
</evidence>
<dbReference type="AlphaFoldDB" id="A0A381X814"/>
<reference evidence="8" key="1">
    <citation type="submission" date="2018-05" db="EMBL/GenBank/DDBJ databases">
        <authorList>
            <person name="Lanie J.A."/>
            <person name="Ng W.-L."/>
            <person name="Kazmierczak K.M."/>
            <person name="Andrzejewski T.M."/>
            <person name="Davidsen T.M."/>
            <person name="Wayne K.J."/>
            <person name="Tettelin H."/>
            <person name="Glass J.I."/>
            <person name="Rusch D."/>
            <person name="Podicherti R."/>
            <person name="Tsui H.-C.T."/>
            <person name="Winkler M.E."/>
        </authorList>
    </citation>
    <scope>NUCLEOTIDE SEQUENCE</scope>
</reference>
<sequence>MSHQPFSPPQRTLMGPGPSDVPPSVLAAMSQPLIGHLDPSFVGMMEEIKAMLREVFITKNEMTFPVSGTGSAGMEFCFVNLIEPGDEVVIGINGVFGARMADVAERCGAKVTKVEAEWGRIIEPEQIAAALENSDPKLVAIVHAETSTGALTPVEEISRIVHDAGALLLLDTVTSLGGCPVRLDGWAVDAVYSGTQKCLSCPPGLSPVSLSDRAMETIKSRGSSVQSWYLDVNLLANYWGEGARVYHHTAPITMNYALHEALRLTLEEGLENRWARHEANHLRLRAGLAELGLDIASQEGHQLWQLNAVSVPEGIDEAAIRTALLNEYQIEVGPGLGPLQGKVWRIGLMGHSSSEENVDRILAALKALL</sequence>
<proteinExistence type="inferred from homology"/>
<dbReference type="PROSITE" id="PS00595">
    <property type="entry name" value="AA_TRANSFER_CLASS_5"/>
    <property type="match status" value="1"/>
</dbReference>
<dbReference type="PANTHER" id="PTHR21152">
    <property type="entry name" value="AMINOTRANSFERASE CLASS V"/>
    <property type="match status" value="1"/>
</dbReference>
<dbReference type="GO" id="GO:0019265">
    <property type="term" value="P:glycine biosynthetic process, by transamination of glyoxylate"/>
    <property type="evidence" value="ECO:0007669"/>
    <property type="project" value="TreeGrafter"/>
</dbReference>
<dbReference type="GO" id="GO:0008453">
    <property type="term" value="F:alanine-glyoxylate transaminase activity"/>
    <property type="evidence" value="ECO:0007669"/>
    <property type="project" value="TreeGrafter"/>
</dbReference>
<dbReference type="GO" id="GO:0004760">
    <property type="term" value="F:L-serine-pyruvate transaminase activity"/>
    <property type="evidence" value="ECO:0007669"/>
    <property type="project" value="TreeGrafter"/>
</dbReference>
<dbReference type="InterPro" id="IPR024169">
    <property type="entry name" value="SP_NH2Trfase/AEP_transaminase"/>
</dbReference>
<dbReference type="FunFam" id="3.40.640.10:FF:000027">
    <property type="entry name" value="Serine--pyruvate aminotransferase, mitochondrial"/>
    <property type="match status" value="1"/>
</dbReference>
<dbReference type="GO" id="GO:0005777">
    <property type="term" value="C:peroxisome"/>
    <property type="evidence" value="ECO:0007669"/>
    <property type="project" value="TreeGrafter"/>
</dbReference>
<dbReference type="InterPro" id="IPR000192">
    <property type="entry name" value="Aminotrans_V_dom"/>
</dbReference>
<dbReference type="InterPro" id="IPR015424">
    <property type="entry name" value="PyrdxlP-dep_Trfase"/>
</dbReference>
<dbReference type="Gene3D" id="3.90.1150.10">
    <property type="entry name" value="Aspartate Aminotransferase, domain 1"/>
    <property type="match status" value="1"/>
</dbReference>
<comment type="similarity">
    <text evidence="2">Belongs to the class-V pyridoxal-phosphate-dependent aminotransferase family.</text>
</comment>
<dbReference type="InterPro" id="IPR015421">
    <property type="entry name" value="PyrdxlP-dep_Trfase_major"/>
</dbReference>
<evidence type="ECO:0000256" key="3">
    <source>
        <dbReference type="ARBA" id="ARBA00022576"/>
    </source>
</evidence>
<gene>
    <name evidence="8" type="ORF">METZ01_LOCUS113662</name>
</gene>
<dbReference type="PANTHER" id="PTHR21152:SF40">
    <property type="entry name" value="ALANINE--GLYOXYLATE AMINOTRANSFERASE"/>
    <property type="match status" value="1"/>
</dbReference>
<keyword evidence="3" id="KW-0032">Aminotransferase</keyword>
<feature type="domain" description="Aminotransferase class V" evidence="7">
    <location>
        <begin position="17"/>
        <end position="347"/>
    </location>
</feature>
<evidence type="ECO:0000256" key="6">
    <source>
        <dbReference type="SAM" id="MobiDB-lite"/>
    </source>
</evidence>
<evidence type="ECO:0000259" key="7">
    <source>
        <dbReference type="Pfam" id="PF00266"/>
    </source>
</evidence>
<dbReference type="InterPro" id="IPR015422">
    <property type="entry name" value="PyrdxlP-dep_Trfase_small"/>
</dbReference>
<dbReference type="Gene3D" id="3.40.640.10">
    <property type="entry name" value="Type I PLP-dependent aspartate aminotransferase-like (Major domain)"/>
    <property type="match status" value="1"/>
</dbReference>
<evidence type="ECO:0000256" key="4">
    <source>
        <dbReference type="ARBA" id="ARBA00022679"/>
    </source>
</evidence>
<protein>
    <recommendedName>
        <fullName evidence="7">Aminotransferase class V domain-containing protein</fullName>
    </recommendedName>
</protein>
<dbReference type="Pfam" id="PF00266">
    <property type="entry name" value="Aminotran_5"/>
    <property type="match status" value="1"/>
</dbReference>
<dbReference type="PIRSF" id="PIRSF000524">
    <property type="entry name" value="SPT"/>
    <property type="match status" value="1"/>
</dbReference>